<feature type="chain" id="PRO_5002110870" description="Sushi domain-containing protein" evidence="5">
    <location>
        <begin position="21"/>
        <end position="716"/>
    </location>
</feature>
<comment type="caution">
    <text evidence="4">Lacks conserved residue(s) required for the propagation of feature annotation.</text>
</comment>
<feature type="disulfide bond" evidence="4">
    <location>
        <begin position="670"/>
        <end position="697"/>
    </location>
</feature>
<feature type="domain" description="Sushi" evidence="6">
    <location>
        <begin position="447"/>
        <end position="505"/>
    </location>
</feature>
<dbReference type="EMBL" id="HACG01023205">
    <property type="protein sequence ID" value="CEK70070.1"/>
    <property type="molecule type" value="Transcribed_RNA"/>
</dbReference>
<evidence type="ECO:0000259" key="6">
    <source>
        <dbReference type="PROSITE" id="PS50923"/>
    </source>
</evidence>
<evidence type="ECO:0000313" key="7">
    <source>
        <dbReference type="EMBL" id="CEK70070.1"/>
    </source>
</evidence>
<dbReference type="Gene3D" id="2.10.70.10">
    <property type="entry name" value="Complement Module, domain 1"/>
    <property type="match status" value="10"/>
</dbReference>
<accession>A0A0B6ZQR3</accession>
<feature type="domain" description="Sushi" evidence="6">
    <location>
        <begin position="68"/>
        <end position="134"/>
    </location>
</feature>
<evidence type="ECO:0000256" key="5">
    <source>
        <dbReference type="SAM" id="SignalP"/>
    </source>
</evidence>
<feature type="domain" description="Sushi" evidence="6">
    <location>
        <begin position="143"/>
        <end position="206"/>
    </location>
</feature>
<dbReference type="AlphaFoldDB" id="A0A0B6ZQR3"/>
<dbReference type="PANTHER" id="PTHR45656">
    <property type="entry name" value="PROTEIN CBR-CLEC-78"/>
    <property type="match status" value="1"/>
</dbReference>
<feature type="disulfide bond" evidence="4">
    <location>
        <begin position="417"/>
        <end position="444"/>
    </location>
</feature>
<dbReference type="Pfam" id="PF00084">
    <property type="entry name" value="Sushi"/>
    <property type="match status" value="9"/>
</dbReference>
<keyword evidence="4" id="KW-0768">Sushi</keyword>
<protein>
    <recommendedName>
        <fullName evidence="6">Sushi domain-containing protein</fullName>
    </recommendedName>
</protein>
<feature type="disulfide bond" evidence="4">
    <location>
        <begin position="236"/>
        <end position="263"/>
    </location>
</feature>
<feature type="domain" description="Sushi" evidence="6">
    <location>
        <begin position="389"/>
        <end position="446"/>
    </location>
</feature>
<dbReference type="PROSITE" id="PS50923">
    <property type="entry name" value="SUSHI"/>
    <property type="match status" value="9"/>
</dbReference>
<feature type="domain" description="Sushi" evidence="6">
    <location>
        <begin position="207"/>
        <end position="265"/>
    </location>
</feature>
<feature type="domain" description="Sushi" evidence="6">
    <location>
        <begin position="629"/>
        <end position="699"/>
    </location>
</feature>
<dbReference type="InterPro" id="IPR000436">
    <property type="entry name" value="Sushi_SCR_CCP_dom"/>
</dbReference>
<dbReference type="InterPro" id="IPR051277">
    <property type="entry name" value="SEZ6_CSMD_C4BPB_Regulators"/>
</dbReference>
<reference evidence="7" key="1">
    <citation type="submission" date="2014-12" db="EMBL/GenBank/DDBJ databases">
        <title>Insight into the proteome of Arion vulgaris.</title>
        <authorList>
            <person name="Aradska J."/>
            <person name="Bulat T."/>
            <person name="Smidak R."/>
            <person name="Sarate P."/>
            <person name="Gangsoo J."/>
            <person name="Sialana F."/>
            <person name="Bilban M."/>
            <person name="Lubec G."/>
        </authorList>
    </citation>
    <scope>NUCLEOTIDE SEQUENCE</scope>
    <source>
        <tissue evidence="7">Skin</tissue>
    </source>
</reference>
<feature type="domain" description="Sushi" evidence="6">
    <location>
        <begin position="266"/>
        <end position="328"/>
    </location>
</feature>
<keyword evidence="1 5" id="KW-0732">Signal</keyword>
<organism evidence="7">
    <name type="scientific">Arion vulgaris</name>
    <dbReference type="NCBI Taxonomy" id="1028688"/>
    <lineage>
        <taxon>Eukaryota</taxon>
        <taxon>Metazoa</taxon>
        <taxon>Spiralia</taxon>
        <taxon>Lophotrochozoa</taxon>
        <taxon>Mollusca</taxon>
        <taxon>Gastropoda</taxon>
        <taxon>Heterobranchia</taxon>
        <taxon>Euthyneura</taxon>
        <taxon>Panpulmonata</taxon>
        <taxon>Eupulmonata</taxon>
        <taxon>Stylommatophora</taxon>
        <taxon>Helicina</taxon>
        <taxon>Arionoidea</taxon>
        <taxon>Arionidae</taxon>
        <taxon>Arion</taxon>
    </lineage>
</organism>
<feature type="domain" description="Sushi" evidence="6">
    <location>
        <begin position="570"/>
        <end position="628"/>
    </location>
</feature>
<proteinExistence type="predicted"/>
<evidence type="ECO:0000256" key="4">
    <source>
        <dbReference type="PROSITE-ProRule" id="PRU00302"/>
    </source>
</evidence>
<feature type="domain" description="Sushi" evidence="6">
    <location>
        <begin position="329"/>
        <end position="388"/>
    </location>
</feature>
<keyword evidence="2" id="KW-0677">Repeat</keyword>
<feature type="disulfide bond" evidence="4">
    <location>
        <begin position="105"/>
        <end position="132"/>
    </location>
</feature>
<gene>
    <name evidence="7" type="primary">ORF72713</name>
</gene>
<dbReference type="CDD" id="cd00033">
    <property type="entry name" value="CCP"/>
    <property type="match status" value="9"/>
</dbReference>
<evidence type="ECO:0000256" key="2">
    <source>
        <dbReference type="ARBA" id="ARBA00022737"/>
    </source>
</evidence>
<dbReference type="InterPro" id="IPR035976">
    <property type="entry name" value="Sushi/SCR/CCP_sf"/>
</dbReference>
<keyword evidence="3 4" id="KW-1015">Disulfide bond</keyword>
<dbReference type="PANTHER" id="PTHR45656:SF4">
    <property type="entry name" value="PROTEIN CBR-CLEC-78"/>
    <property type="match status" value="1"/>
</dbReference>
<name>A0A0B6ZQR3_9EUPU</name>
<dbReference type="SUPFAM" id="SSF57535">
    <property type="entry name" value="Complement control module/SCR domain"/>
    <property type="match status" value="10"/>
</dbReference>
<dbReference type="SMART" id="SM00032">
    <property type="entry name" value="CCP"/>
    <property type="match status" value="10"/>
</dbReference>
<feature type="signal peptide" evidence="5">
    <location>
        <begin position="1"/>
        <end position="20"/>
    </location>
</feature>
<evidence type="ECO:0000256" key="3">
    <source>
        <dbReference type="ARBA" id="ARBA00023157"/>
    </source>
</evidence>
<feature type="disulfide bond" evidence="4">
    <location>
        <begin position="599"/>
        <end position="626"/>
    </location>
</feature>
<sequence length="716" mass="79290">MKICTDTASIFVMLLGVVIQCRFGASDVVECDHERQEDRGRRCFKTCESDKDCISSKKKCLCDGKCGQSCINPNLRCLPETLTITDGKVSIAPFNRFGAIASYSCEEGYILVGLHARVCQGDETWMGEAPRCEPNHGFIGQNQDCGPPPRIPNAVHSEKQHLVKFSLGTNLVYTCLPGFSQQKEGVAIAWCVSGGAWVGPNMACSTSGCATPPEISNGYLEMPAQNIMGSQVKYICDPAFFLVGNTERTCLKDGSWDGREPSCQQVVCGPPPKIEHAEHDAPKNQFRFLTGTQLTYTCAFGYYKDGTERAICNAHVGQWIGPNMACKARDCIDPGDINNGRRDPGYRFTYPTRVMYSCNEGFELHGQSPFRECQADGEWSGVLPECKPIQCGELGAPVHGTMIGYGVHFGSQVRFICNIGYKVVGSAERVCQADGTWSGQGTICEEINCGYPGPLRNGYIVGRDTNVGDVLYYRCNIQTNLYKANFSAQCEETGQWSKPLPQCLGQCQIPLILNGTLKKERDGVFVRDGLFVNDGFVAEYNCLNGLVLNDSRPVKCQNGTWTFLPKCVPAPCNQPPPQVADGHRVFFHLAHGSRARYFCIAGYKLVNSHRYMTCEFGKWTGIIPRCEENFCMNPGVLESGEVLKIGTHGKFHFSDYIVTIKHGDRLEYRCDRDHKLVGSKGAACVNGRWSPSDKPKCVRWKHPIFTKLWLPFEENG</sequence>
<evidence type="ECO:0000256" key="1">
    <source>
        <dbReference type="ARBA" id="ARBA00022729"/>
    </source>
</evidence>